<keyword evidence="10 11" id="KW-0472">Membrane</keyword>
<dbReference type="GO" id="GO:0000160">
    <property type="term" value="P:phosphorelay signal transduction system"/>
    <property type="evidence" value="ECO:0007669"/>
    <property type="project" value="UniProtKB-KW"/>
</dbReference>
<comment type="caution">
    <text evidence="14">The sequence shown here is derived from an EMBL/GenBank/DDBJ whole genome shotgun (WGS) entry which is preliminary data.</text>
</comment>
<gene>
    <name evidence="14" type="ORF">F0L46_11100</name>
</gene>
<evidence type="ECO:0000259" key="12">
    <source>
        <dbReference type="PROSITE" id="PS50109"/>
    </source>
</evidence>
<dbReference type="AlphaFoldDB" id="A0A5B2VF86"/>
<dbReference type="SUPFAM" id="SSF55874">
    <property type="entry name" value="ATPase domain of HSP90 chaperone/DNA topoisomerase II/histidine kinase"/>
    <property type="match status" value="1"/>
</dbReference>
<evidence type="ECO:0000256" key="7">
    <source>
        <dbReference type="ARBA" id="ARBA00022777"/>
    </source>
</evidence>
<dbReference type="PROSITE" id="PS50885">
    <property type="entry name" value="HAMP"/>
    <property type="match status" value="1"/>
</dbReference>
<name>A0A5B2VF86_9HYPH</name>
<sequence length="455" mass="48256">MNQGSLRRRFAIGASVAVMLALVAAGFGLTGMFETSVRSRAAQELRSHLRILAANVRVLPGDILILDVEPPDPRFSAPFGGLYWQVGRGTRVELRSRSLWDETIALPPPQGGPAEPRVVEVPGPEGRRLLVVTRRVFIEGSGREPVRLAVGLDERELDVLREGFLEFMVPALAVLGLLLVGALSVFVSYGLRPLDALRDALAAVRAGRTRRVTGEFPAEIRPVVEELNRLVAAREGDLARARGRAGDLAHALKTPLAVLAALGRDVEAAGRAEGAAILEEVERLDRVVARELARARASASAGTGADTRTGHAVAPAAIVERLARTIGRLGGDDAPAVEVAIDPALQVGVDETDLLEMCGNLIDNARKWARSRVRVAVTPAPEPGFVQLRVEDDGPGLPEDGFDPVRGRRLDEGVPGTGFGLAIAKDMAEAYGGTLTLGRSDLGGLQADLILPIAA</sequence>
<evidence type="ECO:0000256" key="6">
    <source>
        <dbReference type="ARBA" id="ARBA00022692"/>
    </source>
</evidence>
<dbReference type="InterPro" id="IPR003594">
    <property type="entry name" value="HATPase_dom"/>
</dbReference>
<dbReference type="Gene3D" id="3.30.565.10">
    <property type="entry name" value="Histidine kinase-like ATPase, C-terminal domain"/>
    <property type="match status" value="1"/>
</dbReference>
<dbReference type="InterPro" id="IPR050428">
    <property type="entry name" value="TCS_sensor_his_kinase"/>
</dbReference>
<dbReference type="GO" id="GO:0004673">
    <property type="term" value="F:protein histidine kinase activity"/>
    <property type="evidence" value="ECO:0007669"/>
    <property type="project" value="UniProtKB-EC"/>
</dbReference>
<feature type="domain" description="HAMP" evidence="13">
    <location>
        <begin position="188"/>
        <end position="239"/>
    </location>
</feature>
<feature type="transmembrane region" description="Helical" evidence="11">
    <location>
        <begin position="167"/>
        <end position="191"/>
    </location>
</feature>
<protein>
    <recommendedName>
        <fullName evidence="3">histidine kinase</fullName>
        <ecNumber evidence="3">2.7.13.3</ecNumber>
    </recommendedName>
</protein>
<evidence type="ECO:0000256" key="8">
    <source>
        <dbReference type="ARBA" id="ARBA00022989"/>
    </source>
</evidence>
<keyword evidence="8 11" id="KW-1133">Transmembrane helix</keyword>
<proteinExistence type="predicted"/>
<dbReference type="SMART" id="SM00387">
    <property type="entry name" value="HATPase_c"/>
    <property type="match status" value="1"/>
</dbReference>
<dbReference type="EC" id="2.7.13.3" evidence="3"/>
<evidence type="ECO:0000256" key="11">
    <source>
        <dbReference type="SAM" id="Phobius"/>
    </source>
</evidence>
<keyword evidence="6 11" id="KW-0812">Transmembrane</keyword>
<evidence type="ECO:0000313" key="15">
    <source>
        <dbReference type="Proteomes" id="UP000323142"/>
    </source>
</evidence>
<dbReference type="OrthoDB" id="9809567at2"/>
<feature type="domain" description="Histidine kinase" evidence="12">
    <location>
        <begin position="247"/>
        <end position="455"/>
    </location>
</feature>
<reference evidence="14 15" key="1">
    <citation type="submission" date="2019-09" db="EMBL/GenBank/DDBJ databases">
        <title>Salinarimonas rosea gen. nov., sp. nov., a new member of the a-2 subgroup of the Proteobacteria.</title>
        <authorList>
            <person name="Liu J."/>
        </authorList>
    </citation>
    <scope>NUCLEOTIDE SEQUENCE [LARGE SCALE GENOMIC DNA]</scope>
    <source>
        <strain evidence="14 15">BN140002</strain>
    </source>
</reference>
<keyword evidence="9" id="KW-0902">Two-component regulatory system</keyword>
<keyword evidence="7 14" id="KW-0418">Kinase</keyword>
<evidence type="ECO:0000256" key="3">
    <source>
        <dbReference type="ARBA" id="ARBA00012438"/>
    </source>
</evidence>
<dbReference type="PANTHER" id="PTHR45436">
    <property type="entry name" value="SENSOR HISTIDINE KINASE YKOH"/>
    <property type="match status" value="1"/>
</dbReference>
<evidence type="ECO:0000256" key="10">
    <source>
        <dbReference type="ARBA" id="ARBA00023136"/>
    </source>
</evidence>
<organism evidence="14 15">
    <name type="scientific">Salinarimonas soli</name>
    <dbReference type="NCBI Taxonomy" id="1638099"/>
    <lineage>
        <taxon>Bacteria</taxon>
        <taxon>Pseudomonadati</taxon>
        <taxon>Pseudomonadota</taxon>
        <taxon>Alphaproteobacteria</taxon>
        <taxon>Hyphomicrobiales</taxon>
        <taxon>Salinarimonadaceae</taxon>
        <taxon>Salinarimonas</taxon>
    </lineage>
</organism>
<keyword evidence="15" id="KW-1185">Reference proteome</keyword>
<comment type="catalytic activity">
    <reaction evidence="1">
        <text>ATP + protein L-histidine = ADP + protein N-phospho-L-histidine.</text>
        <dbReference type="EC" id="2.7.13.3"/>
    </reaction>
</comment>
<accession>A0A5B2VF86</accession>
<comment type="subcellular location">
    <subcellularLocation>
        <location evidence="2">Membrane</location>
    </subcellularLocation>
</comment>
<dbReference type="Pfam" id="PF02518">
    <property type="entry name" value="HATPase_c"/>
    <property type="match status" value="1"/>
</dbReference>
<evidence type="ECO:0000259" key="13">
    <source>
        <dbReference type="PROSITE" id="PS50885"/>
    </source>
</evidence>
<evidence type="ECO:0000256" key="2">
    <source>
        <dbReference type="ARBA" id="ARBA00004370"/>
    </source>
</evidence>
<dbReference type="InterPro" id="IPR036890">
    <property type="entry name" value="HATPase_C_sf"/>
</dbReference>
<dbReference type="GO" id="GO:0005886">
    <property type="term" value="C:plasma membrane"/>
    <property type="evidence" value="ECO:0007669"/>
    <property type="project" value="TreeGrafter"/>
</dbReference>
<keyword evidence="5" id="KW-0808">Transferase</keyword>
<dbReference type="Proteomes" id="UP000323142">
    <property type="component" value="Unassembled WGS sequence"/>
</dbReference>
<dbReference type="PRINTS" id="PR00344">
    <property type="entry name" value="BCTRLSENSOR"/>
</dbReference>
<dbReference type="InterPro" id="IPR004358">
    <property type="entry name" value="Sig_transdc_His_kin-like_C"/>
</dbReference>
<keyword evidence="4" id="KW-0597">Phosphoprotein</keyword>
<dbReference type="InterPro" id="IPR003660">
    <property type="entry name" value="HAMP_dom"/>
</dbReference>
<evidence type="ECO:0000256" key="1">
    <source>
        <dbReference type="ARBA" id="ARBA00000085"/>
    </source>
</evidence>
<reference evidence="14 15" key="2">
    <citation type="submission" date="2019-09" db="EMBL/GenBank/DDBJ databases">
        <authorList>
            <person name="Jin C."/>
        </authorList>
    </citation>
    <scope>NUCLEOTIDE SEQUENCE [LARGE SCALE GENOMIC DNA]</scope>
    <source>
        <strain evidence="14 15">BN140002</strain>
    </source>
</reference>
<evidence type="ECO:0000256" key="5">
    <source>
        <dbReference type="ARBA" id="ARBA00022679"/>
    </source>
</evidence>
<dbReference type="RefSeq" id="WP_149817407.1">
    <property type="nucleotide sequence ID" value="NZ_VUOA01000019.1"/>
</dbReference>
<dbReference type="PANTHER" id="PTHR45436:SF5">
    <property type="entry name" value="SENSOR HISTIDINE KINASE TRCS"/>
    <property type="match status" value="1"/>
</dbReference>
<evidence type="ECO:0000256" key="4">
    <source>
        <dbReference type="ARBA" id="ARBA00022553"/>
    </source>
</evidence>
<dbReference type="EMBL" id="VUOA01000019">
    <property type="protein sequence ID" value="KAA2237525.1"/>
    <property type="molecule type" value="Genomic_DNA"/>
</dbReference>
<dbReference type="InterPro" id="IPR005467">
    <property type="entry name" value="His_kinase_dom"/>
</dbReference>
<feature type="transmembrane region" description="Helical" evidence="11">
    <location>
        <begin position="12"/>
        <end position="33"/>
    </location>
</feature>
<evidence type="ECO:0000313" key="14">
    <source>
        <dbReference type="EMBL" id="KAA2237525.1"/>
    </source>
</evidence>
<evidence type="ECO:0000256" key="9">
    <source>
        <dbReference type="ARBA" id="ARBA00023012"/>
    </source>
</evidence>
<dbReference type="PROSITE" id="PS50109">
    <property type="entry name" value="HIS_KIN"/>
    <property type="match status" value="1"/>
</dbReference>